<dbReference type="EMBL" id="JYDQ01006463">
    <property type="protein sequence ID" value="KRX52024.1"/>
    <property type="molecule type" value="Genomic_DNA"/>
</dbReference>
<gene>
    <name evidence="1" type="ORF">T12_13345</name>
</gene>
<comment type="caution">
    <text evidence="1">The sequence shown here is derived from an EMBL/GenBank/DDBJ whole genome shotgun (WGS) entry which is preliminary data.</text>
</comment>
<dbReference type="AlphaFoldDB" id="A0A0V0ULR7"/>
<reference evidence="1 2" key="1">
    <citation type="submission" date="2015-01" db="EMBL/GenBank/DDBJ databases">
        <title>Evolution of Trichinella species and genotypes.</title>
        <authorList>
            <person name="Korhonen P.K."/>
            <person name="Edoardo P."/>
            <person name="Giuseppe L.R."/>
            <person name="Gasser R.B."/>
        </authorList>
    </citation>
    <scope>NUCLEOTIDE SEQUENCE [LARGE SCALE GENOMIC DNA]</scope>
    <source>
        <strain evidence="1">ISS2496</strain>
    </source>
</reference>
<name>A0A0V0ULR7_9BILA</name>
<proteinExistence type="predicted"/>
<dbReference type="Proteomes" id="UP000054783">
    <property type="component" value="Unassembled WGS sequence"/>
</dbReference>
<keyword evidence="2" id="KW-1185">Reference proteome</keyword>
<accession>A0A0V0ULR7</accession>
<sequence length="30" mass="3460">MTQFIDNNLCCPEVVSYEIVGQWVFVQLLA</sequence>
<evidence type="ECO:0000313" key="2">
    <source>
        <dbReference type="Proteomes" id="UP000054783"/>
    </source>
</evidence>
<evidence type="ECO:0000313" key="1">
    <source>
        <dbReference type="EMBL" id="KRX52024.1"/>
    </source>
</evidence>
<protein>
    <submittedName>
        <fullName evidence="1">Uncharacterized protein</fullName>
    </submittedName>
</protein>
<organism evidence="1 2">
    <name type="scientific">Trichinella patagoniensis</name>
    <dbReference type="NCBI Taxonomy" id="990121"/>
    <lineage>
        <taxon>Eukaryota</taxon>
        <taxon>Metazoa</taxon>
        <taxon>Ecdysozoa</taxon>
        <taxon>Nematoda</taxon>
        <taxon>Enoplea</taxon>
        <taxon>Dorylaimia</taxon>
        <taxon>Trichinellida</taxon>
        <taxon>Trichinellidae</taxon>
        <taxon>Trichinella</taxon>
    </lineage>
</organism>